<proteinExistence type="predicted"/>
<name>A0AAV0Z4C9_VICFA</name>
<protein>
    <submittedName>
        <fullName evidence="2">Uncharacterized protein</fullName>
    </submittedName>
</protein>
<keyword evidence="3" id="KW-1185">Reference proteome</keyword>
<dbReference type="Proteomes" id="UP001157006">
    <property type="component" value="Chromosome 1S"/>
</dbReference>
<accession>A0AAV0Z4C9</accession>
<keyword evidence="1" id="KW-1133">Transmembrane helix</keyword>
<reference evidence="2 3" key="1">
    <citation type="submission" date="2023-01" db="EMBL/GenBank/DDBJ databases">
        <authorList>
            <person name="Kreplak J."/>
        </authorList>
    </citation>
    <scope>NUCLEOTIDE SEQUENCE [LARGE SCALE GENOMIC DNA]</scope>
</reference>
<sequence length="115" mass="13630">MMRTEASLKESRSVMKIMQRCREDEEVKSGEDFAGKLKMMNDLEELPRERVERSLLEAVRRLKLKWNSVRWMNWFLWYLLQTGYGMDFVLFAGLEFDGVRMKGKVSWSLVGLKDG</sequence>
<keyword evidence="1" id="KW-0812">Transmembrane</keyword>
<gene>
    <name evidence="2" type="ORF">VFH_I089560</name>
</gene>
<evidence type="ECO:0000313" key="3">
    <source>
        <dbReference type="Proteomes" id="UP001157006"/>
    </source>
</evidence>
<feature type="transmembrane region" description="Helical" evidence="1">
    <location>
        <begin position="74"/>
        <end position="94"/>
    </location>
</feature>
<organism evidence="2 3">
    <name type="scientific">Vicia faba</name>
    <name type="common">Broad bean</name>
    <name type="synonym">Faba vulgaris</name>
    <dbReference type="NCBI Taxonomy" id="3906"/>
    <lineage>
        <taxon>Eukaryota</taxon>
        <taxon>Viridiplantae</taxon>
        <taxon>Streptophyta</taxon>
        <taxon>Embryophyta</taxon>
        <taxon>Tracheophyta</taxon>
        <taxon>Spermatophyta</taxon>
        <taxon>Magnoliopsida</taxon>
        <taxon>eudicotyledons</taxon>
        <taxon>Gunneridae</taxon>
        <taxon>Pentapetalae</taxon>
        <taxon>rosids</taxon>
        <taxon>fabids</taxon>
        <taxon>Fabales</taxon>
        <taxon>Fabaceae</taxon>
        <taxon>Papilionoideae</taxon>
        <taxon>50 kb inversion clade</taxon>
        <taxon>NPAAA clade</taxon>
        <taxon>Hologalegina</taxon>
        <taxon>IRL clade</taxon>
        <taxon>Fabeae</taxon>
        <taxon>Vicia</taxon>
    </lineage>
</organism>
<dbReference type="AlphaFoldDB" id="A0AAV0Z4C9"/>
<keyword evidence="1" id="KW-0472">Membrane</keyword>
<dbReference type="EMBL" id="OX451735">
    <property type="protein sequence ID" value="CAI8593395.1"/>
    <property type="molecule type" value="Genomic_DNA"/>
</dbReference>
<evidence type="ECO:0000313" key="2">
    <source>
        <dbReference type="EMBL" id="CAI8593395.1"/>
    </source>
</evidence>
<evidence type="ECO:0000256" key="1">
    <source>
        <dbReference type="SAM" id="Phobius"/>
    </source>
</evidence>